<dbReference type="RefSeq" id="WP_011941883.1">
    <property type="nucleotide sequence ID" value="NC_009484.1"/>
</dbReference>
<accession>A5FX29</accession>
<dbReference type="PANTHER" id="PTHR48081">
    <property type="entry name" value="AB HYDROLASE SUPERFAMILY PROTEIN C4A8.06C"/>
    <property type="match status" value="1"/>
</dbReference>
<dbReference type="InterPro" id="IPR002168">
    <property type="entry name" value="Lipase_GDXG_HIS_AS"/>
</dbReference>
<dbReference type="FunFam" id="3.40.50.1820:FF:000089">
    <property type="entry name" value="Alpha/beta hydrolase"/>
    <property type="match status" value="1"/>
</dbReference>
<dbReference type="PROSITE" id="PS01173">
    <property type="entry name" value="LIPASE_GDXG_HIS"/>
    <property type="match status" value="1"/>
</dbReference>
<dbReference type="GO" id="GO:0016787">
    <property type="term" value="F:hydrolase activity"/>
    <property type="evidence" value="ECO:0007669"/>
    <property type="project" value="UniProtKB-KW"/>
</dbReference>
<dbReference type="InterPro" id="IPR050300">
    <property type="entry name" value="GDXG_lipolytic_enzyme"/>
</dbReference>
<dbReference type="AlphaFoldDB" id="A5FX29"/>
<dbReference type="ESTHER" id="acicj-a5fx29">
    <property type="family name" value="Hormone-sensitive_lipase_like"/>
</dbReference>
<dbReference type="Proteomes" id="UP000000245">
    <property type="component" value="Chromosome"/>
</dbReference>
<evidence type="ECO:0000313" key="4">
    <source>
        <dbReference type="EMBL" id="ABQ30161.1"/>
    </source>
</evidence>
<dbReference type="HOGENOM" id="CLU_012494_6_4_5"/>
<feature type="domain" description="Alpha/beta hydrolase fold-3" evidence="3">
    <location>
        <begin position="81"/>
        <end position="287"/>
    </location>
</feature>
<evidence type="ECO:0000259" key="3">
    <source>
        <dbReference type="Pfam" id="PF07859"/>
    </source>
</evidence>
<evidence type="ECO:0000313" key="5">
    <source>
        <dbReference type="Proteomes" id="UP000000245"/>
    </source>
</evidence>
<dbReference type="eggNOG" id="COG0657">
    <property type="taxonomic scope" value="Bacteria"/>
</dbReference>
<comment type="similarity">
    <text evidence="1">Belongs to the 'GDXG' lipolytic enzyme family.</text>
</comment>
<dbReference type="InterPro" id="IPR013094">
    <property type="entry name" value="AB_hydrolase_3"/>
</dbReference>
<sequence length="312" mass="33419">MAELDSSAATALELIRAAGRPPADQLSPAEARIGYLQARGALSPQPPAITHVRDLDAQGRNGAIPLRLYRDGDDEAARGCLVYFHGGGWVIGDRDTHDVVCRQIAQRSRAVVISIDYRLGPEHKFPAAVEDAIDATAWVAKHADELGIDAKRLAVGGDSAGGNLAAVVAIDARDNAGPAIAMQALVYPSTDMLGSTESHEAFAENYMLTKSMMTYFRAHYLRSADDKADWRASPMRAARHDGLPPALVITAGFDPLRDEGEAYARRLAERGVAVTLRRFPGQIHGFLTMGRVIPEAGEAVDEIVATMAARGV</sequence>
<evidence type="ECO:0000256" key="1">
    <source>
        <dbReference type="ARBA" id="ARBA00010515"/>
    </source>
</evidence>
<proteinExistence type="inferred from homology"/>
<dbReference type="PANTHER" id="PTHR48081:SF8">
    <property type="entry name" value="ALPHA_BETA HYDROLASE FOLD-3 DOMAIN-CONTAINING PROTEIN-RELATED"/>
    <property type="match status" value="1"/>
</dbReference>
<protein>
    <submittedName>
        <fullName evidence="4">Alpha/beta hydrolase fold-3 domain protein</fullName>
    </submittedName>
</protein>
<organism evidence="4 5">
    <name type="scientific">Acidiphilium cryptum (strain JF-5)</name>
    <dbReference type="NCBI Taxonomy" id="349163"/>
    <lineage>
        <taxon>Bacteria</taxon>
        <taxon>Pseudomonadati</taxon>
        <taxon>Pseudomonadota</taxon>
        <taxon>Alphaproteobacteria</taxon>
        <taxon>Acetobacterales</taxon>
        <taxon>Acidocellaceae</taxon>
        <taxon>Acidiphilium</taxon>
    </lineage>
</organism>
<reference evidence="4 5" key="1">
    <citation type="submission" date="2007-05" db="EMBL/GenBank/DDBJ databases">
        <title>Complete sequence of chromosome of Acidiphilium cryptum JF-5.</title>
        <authorList>
            <consortium name="US DOE Joint Genome Institute"/>
            <person name="Copeland A."/>
            <person name="Lucas S."/>
            <person name="Lapidus A."/>
            <person name="Barry K."/>
            <person name="Detter J.C."/>
            <person name="Glavina del Rio T."/>
            <person name="Hammon N."/>
            <person name="Israni S."/>
            <person name="Dalin E."/>
            <person name="Tice H."/>
            <person name="Pitluck S."/>
            <person name="Sims D."/>
            <person name="Brettin T."/>
            <person name="Bruce D."/>
            <person name="Han C."/>
            <person name="Schmutz J."/>
            <person name="Larimer F."/>
            <person name="Land M."/>
            <person name="Hauser L."/>
            <person name="Kyrpides N."/>
            <person name="Kim E."/>
            <person name="Magnuson T."/>
            <person name="Richardson P."/>
        </authorList>
    </citation>
    <scope>NUCLEOTIDE SEQUENCE [LARGE SCALE GENOMIC DNA]</scope>
    <source>
        <strain evidence="4 5">JF-5</strain>
    </source>
</reference>
<dbReference type="STRING" id="349163.Acry_0942"/>
<dbReference type="InterPro" id="IPR029058">
    <property type="entry name" value="AB_hydrolase_fold"/>
</dbReference>
<dbReference type="Gene3D" id="3.40.50.1820">
    <property type="entry name" value="alpha/beta hydrolase"/>
    <property type="match status" value="1"/>
</dbReference>
<name>A5FX29_ACICJ</name>
<keyword evidence="2 4" id="KW-0378">Hydrolase</keyword>
<dbReference type="KEGG" id="acr:Acry_0942"/>
<gene>
    <name evidence="4" type="ordered locus">Acry_0942</name>
</gene>
<dbReference type="Pfam" id="PF07859">
    <property type="entry name" value="Abhydrolase_3"/>
    <property type="match status" value="1"/>
</dbReference>
<keyword evidence="5" id="KW-1185">Reference proteome</keyword>
<evidence type="ECO:0000256" key="2">
    <source>
        <dbReference type="ARBA" id="ARBA00022801"/>
    </source>
</evidence>
<dbReference type="EMBL" id="CP000697">
    <property type="protein sequence ID" value="ABQ30161.1"/>
    <property type="molecule type" value="Genomic_DNA"/>
</dbReference>
<dbReference type="SUPFAM" id="SSF53474">
    <property type="entry name" value="alpha/beta-Hydrolases"/>
    <property type="match status" value="1"/>
</dbReference>